<organism evidence="1">
    <name type="scientific">Bacillus thuringiensis subsp. kurstaki</name>
    <dbReference type="NCBI Taxonomy" id="29339"/>
    <lineage>
        <taxon>Bacteria</taxon>
        <taxon>Bacillati</taxon>
        <taxon>Bacillota</taxon>
        <taxon>Bacilli</taxon>
        <taxon>Bacillales</taxon>
        <taxon>Bacillaceae</taxon>
        <taxon>Bacillus</taxon>
        <taxon>Bacillus cereus group</taxon>
    </lineage>
</organism>
<protein>
    <submittedName>
        <fullName evidence="1">Uncharacterized protein</fullName>
    </submittedName>
</protein>
<gene>
    <name evidence="1" type="ORF">pAW63_039</name>
</gene>
<dbReference type="AlphaFoldDB" id="Q3YN36"/>
<accession>Q3YN36</accession>
<dbReference type="EMBL" id="DQ025752">
    <property type="protein sequence ID" value="AAZ06609.1"/>
    <property type="molecule type" value="Genomic_DNA"/>
</dbReference>
<sequence length="76" mass="8865">MTVVAKFHFTSGLIRSTIIKAESIEEASEYIYGKFEDVGQALFEVDKTNSDNFMSEKVKEFEVFRNHVMFIDYEVQ</sequence>
<dbReference type="RefSeq" id="WP_000219232.1">
    <property type="nucleotide sequence ID" value="NZ_DQ025752.1"/>
</dbReference>
<reference evidence="1" key="1">
    <citation type="journal article" date="2005" name="BMC Genomics">
        <title>Conjugative plasmid pAW63 brings new insights into the genesis of the Bacillus anthracis virulence plasmid pXO2 and of the Bacillus thuringiensis plasmid pBT9727.</title>
        <authorList>
            <person name="Van der Auwera G.A."/>
            <person name="Andrup L."/>
            <person name="Mahillon J."/>
        </authorList>
    </citation>
    <scope>NUCLEOTIDE SEQUENCE</scope>
    <source>
        <strain evidence="1">HD73</strain>
        <plasmid evidence="1">pAW63</plasmid>
    </source>
</reference>
<evidence type="ECO:0000313" key="1">
    <source>
        <dbReference type="EMBL" id="AAZ06609.1"/>
    </source>
</evidence>
<keyword evidence="1" id="KW-0614">Plasmid</keyword>
<geneLocation type="plasmid" evidence="1">
    <name>pAW63</name>
</geneLocation>
<name>Q3YN36_BACTK</name>
<proteinExistence type="predicted"/>